<evidence type="ECO:0000256" key="1">
    <source>
        <dbReference type="SAM" id="MobiDB-lite"/>
    </source>
</evidence>
<feature type="compositionally biased region" description="Basic and acidic residues" evidence="1">
    <location>
        <begin position="64"/>
        <end position="87"/>
    </location>
</feature>
<dbReference type="EMBL" id="OW152834">
    <property type="protein sequence ID" value="CAH2055902.1"/>
    <property type="molecule type" value="Genomic_DNA"/>
</dbReference>
<reference evidence="2" key="1">
    <citation type="submission" date="2022-03" db="EMBL/GenBank/DDBJ databases">
        <authorList>
            <person name="Martin H S."/>
        </authorList>
    </citation>
    <scope>NUCLEOTIDE SEQUENCE</scope>
</reference>
<protein>
    <submittedName>
        <fullName evidence="2">Uncharacterized protein</fullName>
    </submittedName>
</protein>
<evidence type="ECO:0000313" key="2">
    <source>
        <dbReference type="EMBL" id="CAH2055902.1"/>
    </source>
</evidence>
<dbReference type="Proteomes" id="UP000837857">
    <property type="component" value="Chromosome 22"/>
</dbReference>
<feature type="non-terminal residue" evidence="2">
    <location>
        <position position="1"/>
    </location>
</feature>
<gene>
    <name evidence="2" type="ORF">IPOD504_LOCUS9194</name>
</gene>
<keyword evidence="3" id="KW-1185">Reference proteome</keyword>
<evidence type="ECO:0000313" key="3">
    <source>
        <dbReference type="Proteomes" id="UP000837857"/>
    </source>
</evidence>
<organism evidence="2 3">
    <name type="scientific">Iphiclides podalirius</name>
    <name type="common">scarce swallowtail</name>
    <dbReference type="NCBI Taxonomy" id="110791"/>
    <lineage>
        <taxon>Eukaryota</taxon>
        <taxon>Metazoa</taxon>
        <taxon>Ecdysozoa</taxon>
        <taxon>Arthropoda</taxon>
        <taxon>Hexapoda</taxon>
        <taxon>Insecta</taxon>
        <taxon>Pterygota</taxon>
        <taxon>Neoptera</taxon>
        <taxon>Endopterygota</taxon>
        <taxon>Lepidoptera</taxon>
        <taxon>Glossata</taxon>
        <taxon>Ditrysia</taxon>
        <taxon>Papilionoidea</taxon>
        <taxon>Papilionidae</taxon>
        <taxon>Papilioninae</taxon>
        <taxon>Iphiclides</taxon>
    </lineage>
</organism>
<sequence length="145" mass="15899">MPLKITPTNPEKSPNVTNSASLMIAREKFRIYLAFPYVGSNRKPSSVSPMARLQIKTGETGPVDPRRDKAPEDYRAGVSCVDKRVARAEPTIGKRRRRGATERKPVTATLRSSPAGGHQRAVRTARKISASRAPLDFATGSRVPF</sequence>
<accession>A0ABN8IGM8</accession>
<name>A0ABN8IGM8_9NEOP</name>
<proteinExistence type="predicted"/>
<feature type="region of interest" description="Disordered" evidence="1">
    <location>
        <begin position="42"/>
        <end position="133"/>
    </location>
</feature>